<dbReference type="EMBL" id="FOQY01000022">
    <property type="protein sequence ID" value="SFK30865.1"/>
    <property type="molecule type" value="Genomic_DNA"/>
</dbReference>
<accession>A0A1I3YGE3</accession>
<keyword evidence="1" id="KW-0812">Transmembrane</keyword>
<gene>
    <name evidence="2" type="ORF">SAMN05216275_12213</name>
</gene>
<feature type="transmembrane region" description="Helical" evidence="1">
    <location>
        <begin position="52"/>
        <end position="70"/>
    </location>
</feature>
<protein>
    <submittedName>
        <fullName evidence="2">DNA segregation ATPase FtsK/SpoIIIE, S-DNA-T family</fullName>
    </submittedName>
</protein>
<dbReference type="AlphaFoldDB" id="A0A1I3YGE3"/>
<proteinExistence type="predicted"/>
<feature type="transmembrane region" description="Helical" evidence="1">
    <location>
        <begin position="76"/>
        <end position="94"/>
    </location>
</feature>
<keyword evidence="1" id="KW-0472">Membrane</keyword>
<name>A0A1I3YGE3_9ACTN</name>
<sequence>MFKKLPGDEAHHLVSTTPDTAVVFRPAVLQTPAILTVVIFVWRLLAGAVRLLWRHPIASAVVAVPGVIWTLYGWRVALAVTTLPVSTLIPWAFFDRASFNHWIGWRLLAWWRLVWVYRGTDNP</sequence>
<feature type="transmembrane region" description="Helical" evidence="1">
    <location>
        <begin position="27"/>
        <end position="45"/>
    </location>
</feature>
<dbReference type="Proteomes" id="UP000199111">
    <property type="component" value="Unassembled WGS sequence"/>
</dbReference>
<reference evidence="3" key="1">
    <citation type="submission" date="2016-10" db="EMBL/GenBank/DDBJ databases">
        <authorList>
            <person name="Varghese N."/>
            <person name="Submissions S."/>
        </authorList>
    </citation>
    <scope>NUCLEOTIDE SEQUENCE [LARGE SCALE GENOMIC DNA]</scope>
    <source>
        <strain evidence="3">CGMCC 4.2126</strain>
    </source>
</reference>
<evidence type="ECO:0000313" key="3">
    <source>
        <dbReference type="Proteomes" id="UP000199111"/>
    </source>
</evidence>
<evidence type="ECO:0000256" key="1">
    <source>
        <dbReference type="SAM" id="Phobius"/>
    </source>
</evidence>
<keyword evidence="1" id="KW-1133">Transmembrane helix</keyword>
<evidence type="ECO:0000313" key="2">
    <source>
        <dbReference type="EMBL" id="SFK30865.1"/>
    </source>
</evidence>
<organism evidence="2 3">
    <name type="scientific">Streptosporangium canum</name>
    <dbReference type="NCBI Taxonomy" id="324952"/>
    <lineage>
        <taxon>Bacteria</taxon>
        <taxon>Bacillati</taxon>
        <taxon>Actinomycetota</taxon>
        <taxon>Actinomycetes</taxon>
        <taxon>Streptosporangiales</taxon>
        <taxon>Streptosporangiaceae</taxon>
        <taxon>Streptosporangium</taxon>
    </lineage>
</organism>
<keyword evidence="3" id="KW-1185">Reference proteome</keyword>